<sequence>MITENSVDKNTPYLSKPLSHKASPFICNMLPFKPKMSRLTFTIHLLLALLLLLASQQHFPSIIKVQAMEAGKQHPSSPLIIIFINYTLSESYSDSAPFSVTISNGWHYHASAATVHFKLKPRQLTSKLHVGDDLPNWVAEKRIHKSSSGPNPVGNRNPPSKQ</sequence>
<dbReference type="OrthoDB" id="843952at2759"/>
<name>A0A8X8CPZ1_POPTO</name>
<evidence type="ECO:0000313" key="3">
    <source>
        <dbReference type="Proteomes" id="UP000886885"/>
    </source>
</evidence>
<organism evidence="2 3">
    <name type="scientific">Populus tomentosa</name>
    <name type="common">Chinese white poplar</name>
    <dbReference type="NCBI Taxonomy" id="118781"/>
    <lineage>
        <taxon>Eukaryota</taxon>
        <taxon>Viridiplantae</taxon>
        <taxon>Streptophyta</taxon>
        <taxon>Embryophyta</taxon>
        <taxon>Tracheophyta</taxon>
        <taxon>Spermatophyta</taxon>
        <taxon>Magnoliopsida</taxon>
        <taxon>eudicotyledons</taxon>
        <taxon>Gunneridae</taxon>
        <taxon>Pentapetalae</taxon>
        <taxon>rosids</taxon>
        <taxon>fabids</taxon>
        <taxon>Malpighiales</taxon>
        <taxon>Salicaceae</taxon>
        <taxon>Saliceae</taxon>
        <taxon>Populus</taxon>
    </lineage>
</organism>
<feature type="region of interest" description="Disordered" evidence="1">
    <location>
        <begin position="142"/>
        <end position="162"/>
    </location>
</feature>
<dbReference type="AlphaFoldDB" id="A0A8X8CPZ1"/>
<protein>
    <submittedName>
        <fullName evidence="2">Uncharacterized protein</fullName>
    </submittedName>
</protein>
<dbReference type="EMBL" id="JAAWWB010000017">
    <property type="protein sequence ID" value="KAG6762144.1"/>
    <property type="molecule type" value="Genomic_DNA"/>
</dbReference>
<gene>
    <name evidence="2" type="ORF">POTOM_032631</name>
</gene>
<accession>A0A8X8CPZ1</accession>
<reference evidence="2" key="1">
    <citation type="journal article" date="2020" name="bioRxiv">
        <title>Hybrid origin of Populus tomentosa Carr. identified through genome sequencing and phylogenomic analysis.</title>
        <authorList>
            <person name="An X."/>
            <person name="Gao K."/>
            <person name="Chen Z."/>
            <person name="Li J."/>
            <person name="Yang X."/>
            <person name="Yang X."/>
            <person name="Zhou J."/>
            <person name="Guo T."/>
            <person name="Zhao T."/>
            <person name="Huang S."/>
            <person name="Miao D."/>
            <person name="Khan W.U."/>
            <person name="Rao P."/>
            <person name="Ye M."/>
            <person name="Lei B."/>
            <person name="Liao W."/>
            <person name="Wang J."/>
            <person name="Ji L."/>
            <person name="Li Y."/>
            <person name="Guo B."/>
            <person name="Mustafa N.S."/>
            <person name="Li S."/>
            <person name="Yun Q."/>
            <person name="Keller S.R."/>
            <person name="Mao J."/>
            <person name="Zhang R."/>
            <person name="Strauss S.H."/>
        </authorList>
    </citation>
    <scope>NUCLEOTIDE SEQUENCE</scope>
    <source>
        <strain evidence="2">GM15</strain>
        <tissue evidence="2">Leaf</tissue>
    </source>
</reference>
<proteinExistence type="predicted"/>
<comment type="caution">
    <text evidence="2">The sequence shown here is derived from an EMBL/GenBank/DDBJ whole genome shotgun (WGS) entry which is preliminary data.</text>
</comment>
<evidence type="ECO:0000313" key="2">
    <source>
        <dbReference type="EMBL" id="KAG6762144.1"/>
    </source>
</evidence>
<keyword evidence="3" id="KW-1185">Reference proteome</keyword>
<dbReference type="Proteomes" id="UP000886885">
    <property type="component" value="Chromosome 9A"/>
</dbReference>
<evidence type="ECO:0000256" key="1">
    <source>
        <dbReference type="SAM" id="MobiDB-lite"/>
    </source>
</evidence>